<dbReference type="OrthoDB" id="9810518at2"/>
<dbReference type="PANTHER" id="PTHR30188:SF4">
    <property type="entry name" value="PROTEIN TRIGALACTOSYLDIACYLGLYCEROL 1, CHLOROPLASTIC"/>
    <property type="match status" value="1"/>
</dbReference>
<keyword evidence="9" id="KW-1185">Reference proteome</keyword>
<dbReference type="InterPro" id="IPR003453">
    <property type="entry name" value="ABC_MlaE_roteobac"/>
</dbReference>
<dbReference type="NCBIfam" id="TIGR00056">
    <property type="entry name" value="MlaE family lipid ABC transporter permease subunit"/>
    <property type="match status" value="1"/>
</dbReference>
<feature type="transmembrane region" description="Helical" evidence="7">
    <location>
        <begin position="12"/>
        <end position="32"/>
    </location>
</feature>
<dbReference type="Proteomes" id="UP000232196">
    <property type="component" value="Unassembled WGS sequence"/>
</dbReference>
<feature type="transmembrane region" description="Helical" evidence="7">
    <location>
        <begin position="138"/>
        <end position="164"/>
    </location>
</feature>
<evidence type="ECO:0000256" key="1">
    <source>
        <dbReference type="ARBA" id="ARBA00004141"/>
    </source>
</evidence>
<evidence type="ECO:0000256" key="4">
    <source>
        <dbReference type="ARBA" id="ARBA00022692"/>
    </source>
</evidence>
<feature type="transmembrane region" description="Helical" evidence="7">
    <location>
        <begin position="238"/>
        <end position="257"/>
    </location>
</feature>
<comment type="caution">
    <text evidence="8">The sequence shown here is derived from an EMBL/GenBank/DDBJ whole genome shotgun (WGS) entry which is preliminary data.</text>
</comment>
<accession>A0A2M9XEX0</accession>
<sequence length="259" mass="28034">MLESFKEKANDTLYAAGYTIVLIAETFLNLRFAVEKRKEILDQMFIAGVGSLFVVSVVAVFTGMLLTLNTGLGLKDFGAEGQIGLLLTITLTREMSPFMTALILAASIGSAIAAEIGTMKVSEEIDALEVMSIDPVRFLVFPRVLGFSLMVPVLCVYSSILGILGGALVGHFQLGIEYIVYFQDVNERITSIPGLKDLYTGLFKGYVFGLIISSISCSHGLRTSGGAIGVGRATRESVVTSFLMVIFFGYVITAIFYRE</sequence>
<keyword evidence="5 7" id="KW-1133">Transmembrane helix</keyword>
<evidence type="ECO:0000256" key="2">
    <source>
        <dbReference type="ARBA" id="ARBA00007556"/>
    </source>
</evidence>
<dbReference type="AlphaFoldDB" id="A0A2M9XEX0"/>
<dbReference type="GO" id="GO:0043190">
    <property type="term" value="C:ATP-binding cassette (ABC) transporter complex"/>
    <property type="evidence" value="ECO:0007669"/>
    <property type="project" value="InterPro"/>
</dbReference>
<protein>
    <submittedName>
        <fullName evidence="8">ABC transporter permease</fullName>
    </submittedName>
</protein>
<evidence type="ECO:0000256" key="6">
    <source>
        <dbReference type="ARBA" id="ARBA00023136"/>
    </source>
</evidence>
<dbReference type="GO" id="GO:0005548">
    <property type="term" value="F:phospholipid transporter activity"/>
    <property type="evidence" value="ECO:0007669"/>
    <property type="project" value="TreeGrafter"/>
</dbReference>
<dbReference type="PANTHER" id="PTHR30188">
    <property type="entry name" value="ABC TRANSPORTER PERMEASE PROTEIN-RELATED"/>
    <property type="match status" value="1"/>
</dbReference>
<reference evidence="8 9" key="1">
    <citation type="submission" date="2017-07" db="EMBL/GenBank/DDBJ databases">
        <title>Leptospira spp. isolated from tropical soils.</title>
        <authorList>
            <person name="Thibeaux R."/>
            <person name="Iraola G."/>
            <person name="Ferres I."/>
            <person name="Bierque E."/>
            <person name="Girault D."/>
            <person name="Soupe-Gilbert M.-E."/>
            <person name="Picardeau M."/>
            <person name="Goarant C."/>
        </authorList>
    </citation>
    <scope>NUCLEOTIDE SEQUENCE [LARGE SCALE GENOMIC DNA]</scope>
    <source>
        <strain evidence="8 9">MCA1-C-A1</strain>
    </source>
</reference>
<evidence type="ECO:0000256" key="7">
    <source>
        <dbReference type="RuleBase" id="RU362044"/>
    </source>
</evidence>
<keyword evidence="4 7" id="KW-0812">Transmembrane</keyword>
<feature type="transmembrane region" description="Helical" evidence="7">
    <location>
        <begin position="98"/>
        <end position="117"/>
    </location>
</feature>
<comment type="subcellular location">
    <subcellularLocation>
        <location evidence="1">Membrane</location>
        <topology evidence="1">Multi-pass membrane protein</topology>
    </subcellularLocation>
</comment>
<dbReference type="Pfam" id="PF02405">
    <property type="entry name" value="MlaE"/>
    <property type="match status" value="1"/>
</dbReference>
<organism evidence="8 9">
    <name type="scientific">Leptospira hartskeerlii</name>
    <dbReference type="NCBI Taxonomy" id="2023177"/>
    <lineage>
        <taxon>Bacteria</taxon>
        <taxon>Pseudomonadati</taxon>
        <taxon>Spirochaetota</taxon>
        <taxon>Spirochaetia</taxon>
        <taxon>Leptospirales</taxon>
        <taxon>Leptospiraceae</taxon>
        <taxon>Leptospira</taxon>
    </lineage>
</organism>
<comment type="similarity">
    <text evidence="2 7">Belongs to the MlaE permease family.</text>
</comment>
<feature type="transmembrane region" description="Helical" evidence="7">
    <location>
        <begin position="198"/>
        <end position="217"/>
    </location>
</feature>
<evidence type="ECO:0000313" key="8">
    <source>
        <dbReference type="EMBL" id="PJZ26241.1"/>
    </source>
</evidence>
<evidence type="ECO:0000256" key="3">
    <source>
        <dbReference type="ARBA" id="ARBA00022448"/>
    </source>
</evidence>
<feature type="transmembrane region" description="Helical" evidence="7">
    <location>
        <begin position="44"/>
        <end position="66"/>
    </location>
</feature>
<keyword evidence="6 7" id="KW-0472">Membrane</keyword>
<evidence type="ECO:0000256" key="5">
    <source>
        <dbReference type="ARBA" id="ARBA00022989"/>
    </source>
</evidence>
<name>A0A2M9XEX0_9LEPT</name>
<keyword evidence="3" id="KW-0813">Transport</keyword>
<proteinExistence type="inferred from homology"/>
<evidence type="ECO:0000313" key="9">
    <source>
        <dbReference type="Proteomes" id="UP000232196"/>
    </source>
</evidence>
<gene>
    <name evidence="8" type="ORF">CH357_07000</name>
</gene>
<dbReference type="EMBL" id="NPDN01000003">
    <property type="protein sequence ID" value="PJZ26241.1"/>
    <property type="molecule type" value="Genomic_DNA"/>
</dbReference>
<dbReference type="InterPro" id="IPR030802">
    <property type="entry name" value="Permease_MalE"/>
</dbReference>
<dbReference type="RefSeq" id="WP_100706030.1">
    <property type="nucleotide sequence ID" value="NZ_NPDL01000003.1"/>
</dbReference>